<dbReference type="GO" id="GO:0030288">
    <property type="term" value="C:outer membrane-bounded periplasmic space"/>
    <property type="evidence" value="ECO:0007669"/>
    <property type="project" value="TreeGrafter"/>
</dbReference>
<organism evidence="5 6">
    <name type="scientific">Enterococcus saigonensis</name>
    <dbReference type="NCBI Taxonomy" id="1805431"/>
    <lineage>
        <taxon>Bacteria</taxon>
        <taxon>Bacillati</taxon>
        <taxon>Bacillota</taxon>
        <taxon>Bacilli</taxon>
        <taxon>Lactobacillales</taxon>
        <taxon>Enterococcaceae</taxon>
        <taxon>Enterococcus</taxon>
    </lineage>
</organism>
<dbReference type="InterPro" id="IPR036907">
    <property type="entry name" value="5'-Nucleotdase_C_sf"/>
</dbReference>
<dbReference type="InterPro" id="IPR011240">
    <property type="entry name" value="Pesterase_YunD"/>
</dbReference>
<comment type="similarity">
    <text evidence="2">Belongs to the 5'-nucleotidase family.</text>
</comment>
<dbReference type="GO" id="GO:0008768">
    <property type="term" value="F:UDP-sugar diphosphatase activity"/>
    <property type="evidence" value="ECO:0007669"/>
    <property type="project" value="TreeGrafter"/>
</dbReference>
<evidence type="ECO:0000313" key="6">
    <source>
        <dbReference type="Proteomes" id="UP000502998"/>
    </source>
</evidence>
<dbReference type="PROSITE" id="PS00785">
    <property type="entry name" value="5_NUCLEOTIDASE_1"/>
    <property type="match status" value="1"/>
</dbReference>
<evidence type="ECO:0000259" key="3">
    <source>
        <dbReference type="Pfam" id="PF00149"/>
    </source>
</evidence>
<dbReference type="PIRSF" id="PIRSF036361">
    <property type="entry name" value="YunD"/>
    <property type="match status" value="1"/>
</dbReference>
<dbReference type="Pfam" id="PF02872">
    <property type="entry name" value="5_nucleotid_C"/>
    <property type="match status" value="1"/>
</dbReference>
<feature type="domain" description="5'-Nucleotidase C-terminal" evidence="4">
    <location>
        <begin position="292"/>
        <end position="421"/>
    </location>
</feature>
<dbReference type="SUPFAM" id="SSF56300">
    <property type="entry name" value="Metallo-dependent phosphatases"/>
    <property type="match status" value="1"/>
</dbReference>
<evidence type="ECO:0000259" key="4">
    <source>
        <dbReference type="Pfam" id="PF02872"/>
    </source>
</evidence>
<dbReference type="Pfam" id="PF00149">
    <property type="entry name" value="Metallophos"/>
    <property type="match status" value="1"/>
</dbReference>
<dbReference type="Proteomes" id="UP000502998">
    <property type="component" value="Chromosome"/>
</dbReference>
<dbReference type="KEGG" id="esg:EsVE80_05780"/>
<keyword evidence="6" id="KW-1185">Reference proteome</keyword>
<dbReference type="InterPro" id="IPR006146">
    <property type="entry name" value="5'-Nucleotdase_CS"/>
</dbReference>
<dbReference type="GO" id="GO:0008253">
    <property type="term" value="F:5'-nucleotidase activity"/>
    <property type="evidence" value="ECO:0007669"/>
    <property type="project" value="TreeGrafter"/>
</dbReference>
<reference evidence="5 6" key="1">
    <citation type="submission" date="2020-02" db="EMBL/GenBank/DDBJ databases">
        <title>Characterization of vanA genotype vancomycin-resistant Enterococcus saigonensis VE80.</title>
        <authorList>
            <person name="Harada T."/>
            <person name="Motooka D."/>
            <person name="Nakamura S."/>
            <person name="Yamamoto Y."/>
            <person name="Kawahara R."/>
            <person name="Kawatsu K."/>
        </authorList>
    </citation>
    <scope>NUCLEOTIDE SEQUENCE [LARGE SCALE GENOMIC DNA]</scope>
    <source>
        <strain evidence="5 6">VE80</strain>
    </source>
</reference>
<dbReference type="RefSeq" id="WP_173102417.1">
    <property type="nucleotide sequence ID" value="NZ_AP022822.1"/>
</dbReference>
<dbReference type="PRINTS" id="PR01607">
    <property type="entry name" value="APYRASEFAMLY"/>
</dbReference>
<gene>
    <name evidence="5" type="primary">yunD</name>
    <name evidence="5" type="ORF">EsVE80_05780</name>
</gene>
<feature type="domain" description="Calcineurin-like phosphoesterase" evidence="3">
    <location>
        <begin position="5"/>
        <end position="205"/>
    </location>
</feature>
<evidence type="ECO:0000256" key="2">
    <source>
        <dbReference type="RuleBase" id="RU362119"/>
    </source>
</evidence>
<keyword evidence="2" id="KW-0378">Hydrolase</keyword>
<dbReference type="Gene3D" id="3.90.780.10">
    <property type="entry name" value="5'-Nucleotidase, C-terminal domain"/>
    <property type="match status" value="1"/>
</dbReference>
<dbReference type="PANTHER" id="PTHR11575:SF23">
    <property type="entry name" value="5-NUCLEOTIDASE FAMILY PROTEIN"/>
    <property type="match status" value="1"/>
</dbReference>
<dbReference type="PANTHER" id="PTHR11575">
    <property type="entry name" value="5'-NUCLEOTIDASE-RELATED"/>
    <property type="match status" value="1"/>
</dbReference>
<sequence length="460" mass="52142">MEKITIMHTNDLHSHLENWPKIRRYLEQRQRELAKKGHGAITVDLGDFIDRWHPLSEATNGKANVALMNTVSYDAVTIGNNEGVGNSKQDLNQLYEGANFDILLANLFDKKTLQPPKWSKEYKIITTQAGTKVGLIALTAPFPLTYSPNGWDIRYPLEILPNLVAHLRPQVDVLVLMSHLGIEDDQLIASEMPELDVILGSHTHHLFPKGKVVNGVQLAAAGKFGYYIGEVRLELDENHKIISKKARTIETATLTAFPEDEEEISGYLQKGHELLKAQKVATLPYTLTLDLNGEHRLIDAALKAVEKRGQTDVAILNSGLFLQELPKGEVNQDQLHTTLPHPMHLLNVTLKGSDVRRLVLEMEKNRNFLRNFPMLGMGFRGKIFGVITYDGILYDSVNHEVYWLGEKLDDEKTYTFTTVDHFMFVPFFPTIEIAGKYEFLFPEFIRSVLGTYLQTHYPSK</sequence>
<evidence type="ECO:0000313" key="5">
    <source>
        <dbReference type="EMBL" id="BCA85055.1"/>
    </source>
</evidence>
<dbReference type="GO" id="GO:0046872">
    <property type="term" value="F:metal ion binding"/>
    <property type="evidence" value="ECO:0007669"/>
    <property type="project" value="InterPro"/>
</dbReference>
<dbReference type="InterPro" id="IPR029052">
    <property type="entry name" value="Metallo-depent_PP-like"/>
</dbReference>
<name>A0A679II92_9ENTE</name>
<dbReference type="AlphaFoldDB" id="A0A679II92"/>
<dbReference type="InterPro" id="IPR004843">
    <property type="entry name" value="Calcineurin-like_PHP"/>
</dbReference>
<dbReference type="EMBL" id="AP022822">
    <property type="protein sequence ID" value="BCA85055.1"/>
    <property type="molecule type" value="Genomic_DNA"/>
</dbReference>
<keyword evidence="2" id="KW-0547">Nucleotide-binding</keyword>
<dbReference type="CDD" id="cd00845">
    <property type="entry name" value="MPP_UshA_N_like"/>
    <property type="match status" value="1"/>
</dbReference>
<dbReference type="GO" id="GO:0009166">
    <property type="term" value="P:nucleotide catabolic process"/>
    <property type="evidence" value="ECO:0007669"/>
    <property type="project" value="InterPro"/>
</dbReference>
<dbReference type="SUPFAM" id="SSF55816">
    <property type="entry name" value="5'-nucleotidase (syn. UDP-sugar hydrolase), C-terminal domain"/>
    <property type="match status" value="1"/>
</dbReference>
<evidence type="ECO:0000256" key="1">
    <source>
        <dbReference type="ARBA" id="ARBA00022729"/>
    </source>
</evidence>
<dbReference type="Gene3D" id="3.60.21.10">
    <property type="match status" value="1"/>
</dbReference>
<protein>
    <submittedName>
        <fullName evidence="5">Multifunctional 2',3'-cyclic-nucleotide 2'-phosphodiesterase/5'-nucleotidase/3'-nucleotidase</fullName>
    </submittedName>
</protein>
<proteinExistence type="inferred from homology"/>
<dbReference type="InterPro" id="IPR006179">
    <property type="entry name" value="5_nucleotidase/apyrase"/>
</dbReference>
<dbReference type="InterPro" id="IPR008334">
    <property type="entry name" value="5'-Nucleotdase_C"/>
</dbReference>
<keyword evidence="1" id="KW-0732">Signal</keyword>
<accession>A0A679II92</accession>
<dbReference type="GO" id="GO:0000166">
    <property type="term" value="F:nucleotide binding"/>
    <property type="evidence" value="ECO:0007669"/>
    <property type="project" value="UniProtKB-KW"/>
</dbReference>